<evidence type="ECO:0000313" key="2">
    <source>
        <dbReference type="Proteomes" id="UP000247892"/>
    </source>
</evidence>
<proteinExistence type="predicted"/>
<keyword evidence="2" id="KW-1185">Reference proteome</keyword>
<organism evidence="1 2">
    <name type="scientific">Prauserella flavalba</name>
    <dbReference type="NCBI Taxonomy" id="1477506"/>
    <lineage>
        <taxon>Bacteria</taxon>
        <taxon>Bacillati</taxon>
        <taxon>Actinomycetota</taxon>
        <taxon>Actinomycetes</taxon>
        <taxon>Pseudonocardiales</taxon>
        <taxon>Pseudonocardiaceae</taxon>
        <taxon>Prauserella</taxon>
    </lineage>
</organism>
<dbReference type="AlphaFoldDB" id="A0A318M096"/>
<sequence length="148" mass="15758">MTAVPDEDELGKLVGTPFPGGTFTFEPWWVRLVNDCALAPASDGAASPVFAFLAATAAMGWSWEQLWAHFGATEADGPMAGETATEIVEPLRVGATYTVSGEIVSAVRKRGARTGVFDLVGYRLDLHDEHGSLAASCTNSIIFPRRSL</sequence>
<evidence type="ECO:0000313" key="1">
    <source>
        <dbReference type="EMBL" id="PXY35955.1"/>
    </source>
</evidence>
<evidence type="ECO:0008006" key="3">
    <source>
        <dbReference type="Google" id="ProtNLM"/>
    </source>
</evidence>
<dbReference type="SUPFAM" id="SSF54637">
    <property type="entry name" value="Thioesterase/thiol ester dehydrase-isomerase"/>
    <property type="match status" value="1"/>
</dbReference>
<dbReference type="InterPro" id="IPR029069">
    <property type="entry name" value="HotDog_dom_sf"/>
</dbReference>
<accession>A0A318M096</accession>
<protein>
    <recommendedName>
        <fullName evidence="3">N-terminal of MaoC-like dehydratase domain-containing protein</fullName>
    </recommendedName>
</protein>
<dbReference type="RefSeq" id="WP_110335958.1">
    <property type="nucleotide sequence ID" value="NZ_MASU01000005.1"/>
</dbReference>
<dbReference type="Gene3D" id="3.10.129.10">
    <property type="entry name" value="Hotdog Thioesterase"/>
    <property type="match status" value="1"/>
</dbReference>
<dbReference type="OrthoDB" id="5182823at2"/>
<dbReference type="EMBL" id="MASU01000005">
    <property type="protein sequence ID" value="PXY35955.1"/>
    <property type="molecule type" value="Genomic_DNA"/>
</dbReference>
<name>A0A318M096_9PSEU</name>
<dbReference type="Proteomes" id="UP000247892">
    <property type="component" value="Unassembled WGS sequence"/>
</dbReference>
<gene>
    <name evidence="1" type="ORF">BA062_10875</name>
</gene>
<comment type="caution">
    <text evidence="1">The sequence shown here is derived from an EMBL/GenBank/DDBJ whole genome shotgun (WGS) entry which is preliminary data.</text>
</comment>
<reference evidence="1 2" key="1">
    <citation type="submission" date="2016-07" db="EMBL/GenBank/DDBJ databases">
        <title>Draft genome sequence of Prauserella sp. YIM 121212, isolated from alkaline soil.</title>
        <authorList>
            <person name="Ruckert C."/>
            <person name="Albersmeier A."/>
            <person name="Jiang C.-L."/>
            <person name="Jiang Y."/>
            <person name="Kalinowski J."/>
            <person name="Schneider O."/>
            <person name="Winkler A."/>
            <person name="Zotchev S.B."/>
        </authorList>
    </citation>
    <scope>NUCLEOTIDE SEQUENCE [LARGE SCALE GENOMIC DNA]</scope>
    <source>
        <strain evidence="1 2">YIM 121212</strain>
    </source>
</reference>